<gene>
    <name evidence="1" type="ORF">T03_1759</name>
</gene>
<evidence type="ECO:0000313" key="2">
    <source>
        <dbReference type="Proteomes" id="UP000054653"/>
    </source>
</evidence>
<organism evidence="1 2">
    <name type="scientific">Trichinella britovi</name>
    <name type="common">Parasitic roundworm</name>
    <dbReference type="NCBI Taxonomy" id="45882"/>
    <lineage>
        <taxon>Eukaryota</taxon>
        <taxon>Metazoa</taxon>
        <taxon>Ecdysozoa</taxon>
        <taxon>Nematoda</taxon>
        <taxon>Enoplea</taxon>
        <taxon>Dorylaimia</taxon>
        <taxon>Trichinellida</taxon>
        <taxon>Trichinellidae</taxon>
        <taxon>Trichinella</taxon>
    </lineage>
</organism>
<protein>
    <submittedName>
        <fullName evidence="1">Uncharacterized protein</fullName>
    </submittedName>
</protein>
<reference evidence="1 2" key="1">
    <citation type="submission" date="2015-01" db="EMBL/GenBank/DDBJ databases">
        <title>Evolution of Trichinella species and genotypes.</title>
        <authorList>
            <person name="Korhonen P.K."/>
            <person name="Edoardo P."/>
            <person name="Giuseppe L.R."/>
            <person name="Gasser R.B."/>
        </authorList>
    </citation>
    <scope>NUCLEOTIDE SEQUENCE [LARGE SCALE GENOMIC DNA]</scope>
    <source>
        <strain evidence="1">ISS120</strain>
    </source>
</reference>
<keyword evidence="2" id="KW-1185">Reference proteome</keyword>
<evidence type="ECO:0000313" key="1">
    <source>
        <dbReference type="EMBL" id="KRY55013.1"/>
    </source>
</evidence>
<dbReference type="EMBL" id="JYDI01000061">
    <property type="protein sequence ID" value="KRY55013.1"/>
    <property type="molecule type" value="Genomic_DNA"/>
</dbReference>
<comment type="caution">
    <text evidence="1">The sequence shown here is derived from an EMBL/GenBank/DDBJ whole genome shotgun (WGS) entry which is preliminary data.</text>
</comment>
<dbReference type="OrthoDB" id="5920594at2759"/>
<proteinExistence type="predicted"/>
<dbReference type="AlphaFoldDB" id="A0A0V1D0K8"/>
<sequence length="297" mass="33089">MINDLYNLLSEIMNGTFICKKICKLCTTIYLLRMEMNHFLFNATNKGRSCLLVENCMTSCRHSACVPAQRLCRMRTIVKEMFMTQQDVQHQDGEDDCYCLQHATRHLNSAELSTHSQMCKIKVEFQLCNVGQQEKQQQHAFLFVDLKNQPLQASQQAPKCLLHTQLLNVKIAGLGGGFDFQRKVVNNAARVGGASVVVGQRSVDGIVQLLLVEQLFNGGFVVEVSLGRARAPARAKFTHAVQITAAAVGLVKSPSPAVRKQYRLYAVVKTPVVLQKSIIIIIVKFTGPWPSVQARSV</sequence>
<name>A0A0V1D0K8_TRIBR</name>
<dbReference type="Proteomes" id="UP000054653">
    <property type="component" value="Unassembled WGS sequence"/>
</dbReference>
<accession>A0A0V1D0K8</accession>